<accession>A0A7D5PDL0</accession>
<dbReference type="Proteomes" id="UP000509346">
    <property type="component" value="Chromosome"/>
</dbReference>
<feature type="transmembrane region" description="Helical" evidence="6">
    <location>
        <begin position="188"/>
        <end position="211"/>
    </location>
</feature>
<dbReference type="Gene3D" id="1.20.1070.10">
    <property type="entry name" value="Rhodopsin 7-helix transmembrane proteins"/>
    <property type="match status" value="1"/>
</dbReference>
<keyword evidence="8" id="KW-1185">Reference proteome</keyword>
<dbReference type="GO" id="GO:0016020">
    <property type="term" value="C:membrane"/>
    <property type="evidence" value="ECO:0007669"/>
    <property type="project" value="UniProtKB-SubCell"/>
</dbReference>
<evidence type="ECO:0000256" key="3">
    <source>
        <dbReference type="ARBA" id="ARBA00022692"/>
    </source>
</evidence>
<evidence type="ECO:0000313" key="8">
    <source>
        <dbReference type="Proteomes" id="UP000509346"/>
    </source>
</evidence>
<dbReference type="InterPro" id="IPR001425">
    <property type="entry name" value="Arc/bac/fun_rhodopsins"/>
</dbReference>
<name>A0A7D5PDL0_9EURY</name>
<evidence type="ECO:0000256" key="5">
    <source>
        <dbReference type="ARBA" id="ARBA00023136"/>
    </source>
</evidence>
<comment type="subcellular location">
    <subcellularLocation>
        <location evidence="1">Membrane</location>
        <topology evidence="1">Multi-pass membrane protein</topology>
    </subcellularLocation>
</comment>
<dbReference type="SUPFAM" id="SSF81321">
    <property type="entry name" value="Family A G protein-coupled receptor-like"/>
    <property type="match status" value="1"/>
</dbReference>
<dbReference type="SMART" id="SM01021">
    <property type="entry name" value="Bac_rhodopsin"/>
    <property type="match status" value="1"/>
</dbReference>
<dbReference type="KEGG" id="hpel:HZS54_24485"/>
<reference evidence="7 8" key="1">
    <citation type="submission" date="2020-07" db="EMBL/GenBank/DDBJ databases">
        <title>Halosimplex litoreum sp. nov. and Halosimplex rubrum sp. nov., isolated from different salt environments.</title>
        <authorList>
            <person name="Cui H."/>
        </authorList>
    </citation>
    <scope>NUCLEOTIDE SEQUENCE [LARGE SCALE GENOMIC DNA]</scope>
    <source>
        <strain evidence="7 8">R2</strain>
    </source>
</reference>
<evidence type="ECO:0000313" key="7">
    <source>
        <dbReference type="EMBL" id="QLH84605.1"/>
    </source>
</evidence>
<feature type="transmembrane region" description="Helical" evidence="6">
    <location>
        <begin position="123"/>
        <end position="141"/>
    </location>
</feature>
<gene>
    <name evidence="7" type="ORF">HZS54_24485</name>
</gene>
<dbReference type="OrthoDB" id="330248at2157"/>
<comment type="similarity">
    <text evidence="2">Belongs to the archaeal/bacterial/fungal opsin family.</text>
</comment>
<keyword evidence="3 6" id="KW-0812">Transmembrane</keyword>
<protein>
    <submittedName>
        <fullName evidence="7">Bacteriorhodopsin</fullName>
    </submittedName>
</protein>
<dbReference type="EMBL" id="CP058909">
    <property type="protein sequence ID" value="QLH84605.1"/>
    <property type="molecule type" value="Genomic_DNA"/>
</dbReference>
<organism evidence="7 8">
    <name type="scientific">Halosimplex pelagicum</name>
    <dbReference type="NCBI Taxonomy" id="869886"/>
    <lineage>
        <taxon>Archaea</taxon>
        <taxon>Methanobacteriati</taxon>
        <taxon>Methanobacteriota</taxon>
        <taxon>Stenosarchaea group</taxon>
        <taxon>Halobacteria</taxon>
        <taxon>Halobacteriales</taxon>
        <taxon>Haloarculaceae</taxon>
        <taxon>Halosimplex</taxon>
    </lineage>
</organism>
<dbReference type="RefSeq" id="WP_179919684.1">
    <property type="nucleotide sequence ID" value="NZ_CP058909.1"/>
</dbReference>
<feature type="transmembrane region" description="Helical" evidence="6">
    <location>
        <begin position="162"/>
        <end position="182"/>
    </location>
</feature>
<evidence type="ECO:0000256" key="2">
    <source>
        <dbReference type="ARBA" id="ARBA00008130"/>
    </source>
</evidence>
<feature type="transmembrane region" description="Helical" evidence="6">
    <location>
        <begin position="6"/>
        <end position="24"/>
    </location>
</feature>
<keyword evidence="5 6" id="KW-0472">Membrane</keyword>
<evidence type="ECO:0000256" key="1">
    <source>
        <dbReference type="ARBA" id="ARBA00004141"/>
    </source>
</evidence>
<sequence>MIESSVVFWASAAVQAVALVVLLGRLRGISASRRRYCYPVLSVLGVSLVGTVLIALGVGTGVGGTSLDAPGLVDDLIAYSVLWSITALLAGESRRMVGVFVVLPVIQVVAFNGGVLLGGAAGLVGLFVMVVGQVLLAYLLLGRVWERAQRVPDRQRLLHWKARNLLLFLIGMLIAFSLLSVAQVFDEFVVSTVGAYMDLLIRVGFAGFLFANVDAIEVDEAGDELLGAVRPEADHDRPDAAGGD</sequence>
<evidence type="ECO:0000256" key="4">
    <source>
        <dbReference type="ARBA" id="ARBA00022989"/>
    </source>
</evidence>
<keyword evidence="4 6" id="KW-1133">Transmembrane helix</keyword>
<feature type="transmembrane region" description="Helical" evidence="6">
    <location>
        <begin position="71"/>
        <end position="90"/>
    </location>
</feature>
<dbReference type="AlphaFoldDB" id="A0A7D5PDL0"/>
<dbReference type="GeneID" id="56085820"/>
<feature type="transmembrane region" description="Helical" evidence="6">
    <location>
        <begin position="36"/>
        <end position="59"/>
    </location>
</feature>
<proteinExistence type="inferred from homology"/>
<evidence type="ECO:0000256" key="6">
    <source>
        <dbReference type="SAM" id="Phobius"/>
    </source>
</evidence>
<feature type="transmembrane region" description="Helical" evidence="6">
    <location>
        <begin position="97"/>
        <end position="117"/>
    </location>
</feature>